<dbReference type="Proteomes" id="UP000321250">
    <property type="component" value="Unassembled WGS sequence"/>
</dbReference>
<accession>A0A5C6UFI5</accession>
<dbReference type="InterPro" id="IPR011990">
    <property type="entry name" value="TPR-like_helical_dom_sf"/>
</dbReference>
<keyword evidence="1" id="KW-0732">Signal</keyword>
<feature type="chain" id="PRO_5022842011" evidence="1">
    <location>
        <begin position="24"/>
        <end position="217"/>
    </location>
</feature>
<keyword evidence="3" id="KW-1185">Reference proteome</keyword>
<dbReference type="AlphaFoldDB" id="A0A5C6UFI5"/>
<reference evidence="2 3" key="1">
    <citation type="journal article" date="2013" name="Antonie Van Leeuwenhoek">
        <title>Sphingomonas ginsenosidivorax sp. nov., with the ability to transform ginsenosides.</title>
        <authorList>
            <person name="Jin X.F."/>
            <person name="Kim J.K."/>
            <person name="Liu Q.M."/>
            <person name="Kang M.S."/>
            <person name="He D."/>
            <person name="Jin F.X."/>
            <person name="Kim S.C."/>
            <person name="Im W.T."/>
        </authorList>
    </citation>
    <scope>NUCLEOTIDE SEQUENCE [LARGE SCALE GENOMIC DNA]</scope>
    <source>
        <strain evidence="2 3">KHI67</strain>
    </source>
</reference>
<feature type="signal peptide" evidence="1">
    <location>
        <begin position="1"/>
        <end position="23"/>
    </location>
</feature>
<dbReference type="EMBL" id="VOQR01000001">
    <property type="protein sequence ID" value="TXC71001.1"/>
    <property type="molecule type" value="Genomic_DNA"/>
</dbReference>
<dbReference type="Gene3D" id="1.25.40.10">
    <property type="entry name" value="Tetratricopeptide repeat domain"/>
    <property type="match status" value="1"/>
</dbReference>
<gene>
    <name evidence="2" type="ORF">FSB78_08595</name>
</gene>
<evidence type="ECO:0000313" key="3">
    <source>
        <dbReference type="Proteomes" id="UP000321250"/>
    </source>
</evidence>
<comment type="caution">
    <text evidence="2">The sequence shown here is derived from an EMBL/GenBank/DDBJ whole genome shotgun (WGS) entry which is preliminary data.</text>
</comment>
<dbReference type="OrthoDB" id="9812424at2"/>
<proteinExistence type="predicted"/>
<organism evidence="2 3">
    <name type="scientific">Sphingomonas ginsenosidivorax</name>
    <dbReference type="NCBI Taxonomy" id="862135"/>
    <lineage>
        <taxon>Bacteria</taxon>
        <taxon>Pseudomonadati</taxon>
        <taxon>Pseudomonadota</taxon>
        <taxon>Alphaproteobacteria</taxon>
        <taxon>Sphingomonadales</taxon>
        <taxon>Sphingomonadaceae</taxon>
        <taxon>Sphingomonas</taxon>
    </lineage>
</organism>
<protein>
    <submittedName>
        <fullName evidence="2">Uncharacterized protein</fullName>
    </submittedName>
</protein>
<dbReference type="RefSeq" id="WP_147081849.1">
    <property type="nucleotide sequence ID" value="NZ_VOQR01000001.1"/>
</dbReference>
<evidence type="ECO:0000313" key="2">
    <source>
        <dbReference type="EMBL" id="TXC71001.1"/>
    </source>
</evidence>
<name>A0A5C6UFI5_9SPHN</name>
<dbReference type="SUPFAM" id="SSF48452">
    <property type="entry name" value="TPR-like"/>
    <property type="match status" value="1"/>
</dbReference>
<evidence type="ECO:0000256" key="1">
    <source>
        <dbReference type="SAM" id="SignalP"/>
    </source>
</evidence>
<sequence length="217" mass="22541">MHIIAKTSLALVLAALSATAALADPVADHAAAIARDWAQIQYRTPAPQKLDAMTKLKAQADALAKAAPNRADALAWDGIVTSSLAGLKGGMGGLSLAKESRTTLERASKLDSGPAGGMAHTSLGALYYQVPGWPIGFGSKDKARAELTAGLKIAPRDIDANYFWGDFLFAQGQYAEAAKALRTALAAPPRPGREIADAGRRGDVQKLLAKVNAKLGA</sequence>